<dbReference type="AlphaFoldDB" id="A0A165L147"/>
<reference evidence="2 3" key="1">
    <citation type="submission" date="2016-03" db="EMBL/GenBank/DDBJ databases">
        <title>Speciation and ecological success in dimly lit waters: horizontal gene transfer in a green sulfur bacteria bloom unveiled by metagenomic assembly.</title>
        <authorList>
            <person name="Llorens-Mares T."/>
            <person name="Liu Z."/>
            <person name="Allen L.Z."/>
            <person name="Rusch D.B."/>
            <person name="Craig M.T."/>
            <person name="Dupont C.L."/>
            <person name="Bryant D.A."/>
            <person name="Casamayor E.O."/>
        </authorList>
    </citation>
    <scope>NUCLEOTIDE SEQUENCE [LARGE SCALE GENOMIC DNA]</scope>
    <source>
        <strain evidence="2">CIII</strain>
    </source>
</reference>
<feature type="region of interest" description="Disordered" evidence="1">
    <location>
        <begin position="202"/>
        <end position="241"/>
    </location>
</feature>
<comment type="caution">
    <text evidence="2">The sequence shown here is derived from an EMBL/GenBank/DDBJ whole genome shotgun (WGS) entry which is preliminary data.</text>
</comment>
<sequence>MANISLYVSGQTELADVTEFFQKQLLGEGEQPIAFFDGVFYESHQERVGNIAFQDYLIYSDRAVYLWARGASKDYLDRFELSAVTVNSRNKDSAFATLNLKIRREEKEPVYVIFDMVEIQEAELIIRMHTVMESVIEEHLGTGFRKPVPDAIAHRLLDAGRSICIPRQFTIALDAPSPSQQDSSIGYGQDLLEQYKASIGYPPGEALPGQQPGQGSPRGQQGRGANQPSGPFGGLENMLPTDPASLKRIAGSIKDLVGEAPFKLRDQVMKDLQHVPGDVATVLTAVNELVANIAGNPQAERFVMTAIKTAVRNDGVLGSIGKMIKVSGIGGGSRKQQPQRQEGGAPGGGRYEDDEDNTIRRKKISIRDEEPRTGRSDFDFKDDAFEVPPMNDAPPLGRKKIKIQADEGDVPALVKDMMDMDRPADECPEESGVGEVRRKKIKIMEAEGENAPETASEDAAQEAVFPPVRKKISVRVAGSEEEPILPEDVLLDALGEPAPEKKDAGCYGTIESDPLITAPEAQPKEES</sequence>
<feature type="region of interest" description="Disordered" evidence="1">
    <location>
        <begin position="328"/>
        <end position="397"/>
    </location>
</feature>
<evidence type="ECO:0000256" key="1">
    <source>
        <dbReference type="SAM" id="MobiDB-lite"/>
    </source>
</evidence>
<dbReference type="RefSeq" id="WP_303682402.1">
    <property type="nucleotide sequence ID" value="NZ_LVWG01000036.1"/>
</dbReference>
<gene>
    <name evidence="2" type="ORF">A3K90_01530</name>
</gene>
<name>A0A165L147_PELLU</name>
<accession>A0A165L147</accession>
<evidence type="ECO:0000313" key="3">
    <source>
        <dbReference type="Proteomes" id="UP000076481"/>
    </source>
</evidence>
<feature type="compositionally biased region" description="Basic and acidic residues" evidence="1">
    <location>
        <begin position="365"/>
        <end position="384"/>
    </location>
</feature>
<dbReference type="EMBL" id="LVWG01000036">
    <property type="protein sequence ID" value="KZK73440.1"/>
    <property type="molecule type" value="Genomic_DNA"/>
</dbReference>
<feature type="region of interest" description="Disordered" evidence="1">
    <location>
        <begin position="497"/>
        <end position="527"/>
    </location>
</feature>
<protein>
    <submittedName>
        <fullName evidence="2">Uncharacterized protein</fullName>
    </submittedName>
</protein>
<dbReference type="Proteomes" id="UP000076481">
    <property type="component" value="Unassembled WGS sequence"/>
</dbReference>
<evidence type="ECO:0000313" key="2">
    <source>
        <dbReference type="EMBL" id="KZK73440.1"/>
    </source>
</evidence>
<proteinExistence type="predicted"/>
<feature type="compositionally biased region" description="Low complexity" evidence="1">
    <location>
        <begin position="208"/>
        <end position="224"/>
    </location>
</feature>
<organism evidence="2 3">
    <name type="scientific">Pelodictyon luteolum</name>
    <dbReference type="NCBI Taxonomy" id="1100"/>
    <lineage>
        <taxon>Bacteria</taxon>
        <taxon>Pseudomonadati</taxon>
        <taxon>Chlorobiota</taxon>
        <taxon>Chlorobiia</taxon>
        <taxon>Chlorobiales</taxon>
        <taxon>Chlorobiaceae</taxon>
        <taxon>Chlorobium/Pelodictyon group</taxon>
        <taxon>Pelodictyon</taxon>
    </lineage>
</organism>